<keyword evidence="1" id="KW-1133">Transmembrane helix</keyword>
<evidence type="ECO:0008006" key="4">
    <source>
        <dbReference type="Google" id="ProtNLM"/>
    </source>
</evidence>
<sequence>MFYKKINLQTAILLDTHLLQENIILKKTQKLLCIVILFFNCLFQLHAATAPTFYGKLVFHRYSDYDAWDSKLYLYNFTTQQTTLLGANWKIDHMMNGHFSPDGKWLTFMGVNSGQHYGDAWDVYAWKVGSTELPINLTQGNNKRDEDPKFIDNQRIIFKQNGDLKIVKMTDRAITSVTQNGWDIEESMPYPMVNTTQILYAKGASSNSRIFSIDQSGAYDTQLTNIASYYPVWWQGSRFLYVRWYSATNEHDQIYVYDTSTKQTTRLPFNSTVVDTSDPAPLDQRYMVVSLAGQTGNRSGYDLYIADSLSSNVWPLPINTSLNELGAFYTPY</sequence>
<evidence type="ECO:0000256" key="1">
    <source>
        <dbReference type="SAM" id="Phobius"/>
    </source>
</evidence>
<evidence type="ECO:0000313" key="2">
    <source>
        <dbReference type="EMBL" id="VAX42884.1"/>
    </source>
</evidence>
<reference evidence="2 3" key="1">
    <citation type="submission" date="2018-08" db="EMBL/GenBank/DDBJ databases">
        <authorList>
            <person name="Gonzaga-Molto A."/>
        </authorList>
    </citation>
    <scope>NUCLEOTIDE SEQUENCE [LARGE SCALE GENOMIC DNA]</scope>
    <source>
        <strain evidence="2">Acinetobacter calcoaceticus str. 2117</strain>
    </source>
</reference>
<dbReference type="PANTHER" id="PTHR36842:SF1">
    <property type="entry name" value="PROTEIN TOLB"/>
    <property type="match status" value="1"/>
</dbReference>
<accession>A0A446ZEG8</accession>
<gene>
    <name evidence="2" type="ORF">AC2117_00007</name>
</gene>
<feature type="transmembrane region" description="Helical" evidence="1">
    <location>
        <begin position="31"/>
        <end position="54"/>
    </location>
</feature>
<evidence type="ECO:0000313" key="3">
    <source>
        <dbReference type="Proteomes" id="UP000294355"/>
    </source>
</evidence>
<dbReference type="EMBL" id="LS999521">
    <property type="protein sequence ID" value="VAX42884.1"/>
    <property type="molecule type" value="Genomic_DNA"/>
</dbReference>
<organism evidence="2 3">
    <name type="scientific">Acinetobacter calcoaceticus</name>
    <dbReference type="NCBI Taxonomy" id="471"/>
    <lineage>
        <taxon>Bacteria</taxon>
        <taxon>Pseudomonadati</taxon>
        <taxon>Pseudomonadota</taxon>
        <taxon>Gammaproteobacteria</taxon>
        <taxon>Moraxellales</taxon>
        <taxon>Moraxellaceae</taxon>
        <taxon>Acinetobacter</taxon>
        <taxon>Acinetobacter calcoaceticus/baumannii complex</taxon>
    </lineage>
</organism>
<proteinExistence type="predicted"/>
<dbReference type="Proteomes" id="UP000294355">
    <property type="component" value="Chromosome"/>
</dbReference>
<name>A0A446ZEG8_ACICA</name>
<dbReference type="SUPFAM" id="SSF82171">
    <property type="entry name" value="DPP6 N-terminal domain-like"/>
    <property type="match status" value="1"/>
</dbReference>
<protein>
    <recommendedName>
        <fullName evidence="4">Translocation protein TolB</fullName>
    </recommendedName>
</protein>
<dbReference type="InterPro" id="IPR011042">
    <property type="entry name" value="6-blade_b-propeller_TolB-like"/>
</dbReference>
<dbReference type="Gene3D" id="2.120.10.30">
    <property type="entry name" value="TolB, C-terminal domain"/>
    <property type="match status" value="1"/>
</dbReference>
<keyword evidence="1" id="KW-0472">Membrane</keyword>
<dbReference type="AlphaFoldDB" id="A0A446ZEG8"/>
<dbReference type="PANTHER" id="PTHR36842">
    <property type="entry name" value="PROTEIN TOLB HOMOLOG"/>
    <property type="match status" value="1"/>
</dbReference>
<keyword evidence="1" id="KW-0812">Transmembrane</keyword>